<dbReference type="EMBL" id="JAKUCV010006119">
    <property type="protein sequence ID" value="KAJ4828641.1"/>
    <property type="molecule type" value="Genomic_DNA"/>
</dbReference>
<sequence>MATGSLVSEPIRIDVHTRDKQRGKFAKIVVEIDLLKPLKGKVELQGKSYLVEYEGLPTVCYNCGCTDHCMASCPLLWVLRLLDRIRGPNPNRSFMVVLVLFLHWYRRRRTLSPELENG</sequence>
<evidence type="ECO:0000313" key="2">
    <source>
        <dbReference type="Proteomes" id="UP001141552"/>
    </source>
</evidence>
<accession>A0A9Q0FC72</accession>
<organism evidence="1 2">
    <name type="scientific">Turnera subulata</name>
    <dbReference type="NCBI Taxonomy" id="218843"/>
    <lineage>
        <taxon>Eukaryota</taxon>
        <taxon>Viridiplantae</taxon>
        <taxon>Streptophyta</taxon>
        <taxon>Embryophyta</taxon>
        <taxon>Tracheophyta</taxon>
        <taxon>Spermatophyta</taxon>
        <taxon>Magnoliopsida</taxon>
        <taxon>eudicotyledons</taxon>
        <taxon>Gunneridae</taxon>
        <taxon>Pentapetalae</taxon>
        <taxon>rosids</taxon>
        <taxon>fabids</taxon>
        <taxon>Malpighiales</taxon>
        <taxon>Passifloraceae</taxon>
        <taxon>Turnera</taxon>
    </lineage>
</organism>
<dbReference type="InterPro" id="IPR040256">
    <property type="entry name" value="At4g02000-like"/>
</dbReference>
<keyword evidence="2" id="KW-1185">Reference proteome</keyword>
<dbReference type="OrthoDB" id="1096772at2759"/>
<name>A0A9Q0FC72_9ROSI</name>
<dbReference type="Proteomes" id="UP001141552">
    <property type="component" value="Unassembled WGS sequence"/>
</dbReference>
<reference evidence="1" key="2">
    <citation type="journal article" date="2023" name="Plants (Basel)">
        <title>Annotation of the Turnera subulata (Passifloraceae) Draft Genome Reveals the S-Locus Evolved after the Divergence of Turneroideae from Passifloroideae in a Stepwise Manner.</title>
        <authorList>
            <person name="Henning P.M."/>
            <person name="Roalson E.H."/>
            <person name="Mir W."/>
            <person name="McCubbin A.G."/>
            <person name="Shore J.S."/>
        </authorList>
    </citation>
    <scope>NUCLEOTIDE SEQUENCE</scope>
    <source>
        <strain evidence="1">F60SS</strain>
    </source>
</reference>
<dbReference type="AlphaFoldDB" id="A0A9Q0FC72"/>
<dbReference type="PANTHER" id="PTHR31286:SF99">
    <property type="entry name" value="DUF4283 DOMAIN-CONTAINING PROTEIN"/>
    <property type="match status" value="1"/>
</dbReference>
<proteinExistence type="predicted"/>
<comment type="caution">
    <text evidence="1">The sequence shown here is derived from an EMBL/GenBank/DDBJ whole genome shotgun (WGS) entry which is preliminary data.</text>
</comment>
<evidence type="ECO:0000313" key="1">
    <source>
        <dbReference type="EMBL" id="KAJ4828641.1"/>
    </source>
</evidence>
<protein>
    <recommendedName>
        <fullName evidence="3">Zinc knuckle CX2CX4HX4C domain-containing protein</fullName>
    </recommendedName>
</protein>
<evidence type="ECO:0008006" key="3">
    <source>
        <dbReference type="Google" id="ProtNLM"/>
    </source>
</evidence>
<gene>
    <name evidence="1" type="ORF">Tsubulata_046021</name>
</gene>
<reference evidence="1" key="1">
    <citation type="submission" date="2022-02" db="EMBL/GenBank/DDBJ databases">
        <authorList>
            <person name="Henning P.M."/>
            <person name="McCubbin A.G."/>
            <person name="Shore J.S."/>
        </authorList>
    </citation>
    <scope>NUCLEOTIDE SEQUENCE</scope>
    <source>
        <strain evidence="1">F60SS</strain>
        <tissue evidence="1">Leaves</tissue>
    </source>
</reference>
<dbReference type="PANTHER" id="PTHR31286">
    <property type="entry name" value="GLYCINE-RICH CELL WALL STRUCTURAL PROTEIN 1.8-LIKE"/>
    <property type="match status" value="1"/>
</dbReference>